<dbReference type="Gene3D" id="2.30.40.10">
    <property type="entry name" value="Urease, subunit C, domain 1"/>
    <property type="match status" value="1"/>
</dbReference>
<reference evidence="3 4" key="1">
    <citation type="submission" date="2018-11" db="EMBL/GenBank/DDBJ databases">
        <authorList>
            <person name="Huo Y."/>
        </authorList>
    </citation>
    <scope>NUCLEOTIDE SEQUENCE [LARGE SCALE GENOMIC DNA]</scope>
    <source>
        <strain evidence="3 4">DSM 30132</strain>
    </source>
</reference>
<dbReference type="AlphaFoldDB" id="A0A427MX86"/>
<dbReference type="InterPro" id="IPR013108">
    <property type="entry name" value="Amidohydro_3"/>
</dbReference>
<dbReference type="RefSeq" id="WP_125846436.1">
    <property type="nucleotide sequence ID" value="NZ_JACHXH010000012.1"/>
</dbReference>
<dbReference type="PANTHER" id="PTHR22642">
    <property type="entry name" value="IMIDAZOLONEPROPIONASE"/>
    <property type="match status" value="1"/>
</dbReference>
<comment type="caution">
    <text evidence="3">The sequence shown here is derived from an EMBL/GenBank/DDBJ whole genome shotgun (WGS) entry which is preliminary data.</text>
</comment>
<evidence type="ECO:0000313" key="5">
    <source>
        <dbReference type="Proteomes" id="UP000518315"/>
    </source>
</evidence>
<sequence>MTASAEMIITNGRVLSMNPDQPEAEAIAIAGGRILAVGNASEIEAYRTSATLMIDAGGTTVTPGMNESHIHLFGGSSELDQLTLFNVKGYDAMKASILAYAASKPAEPLLLANGCDYTILADNRGVDRHVLDSILADRPLAVMSPDHHTIWANTIALTKAGILEGRTLPPGNEIVMGEDGLATGELREHYAFDDVIALGANGGRDLLGLSTGDEPDPAPSAADRAYDRALMKRGLQHLVAHGITSFQNMDGNRYQLELLSEIQAEGGLICRGRVPFHYTGGDIVTQMDKAAQMQGDFNGEWLNSGTVKMFMDGVLDSHTAVMYDDYADRPGWKGEPRFDQVTFDRVCMEADKRGLQIAVHAIGDGAVANVIDGYAAAEASNGQRDSRHRIEHIEVVRADDLTRMAKMKIVASMQPTVPPGQVGLPLEPTLSRIGRENWARSYAWRAIRDAGIDLIFSTDWPVSPVSPMLSIHSAMTRKPWTDDQPDNRQTLMEALDAYTVRGAYAEFAESWKGQLKPGFVADLVVWDHDLQAIEPDEMANVAPRYTICGGRLTYGPEPKMQVETELGQEA</sequence>
<organism evidence="3 4">
    <name type="scientific">Rhizobium pisi</name>
    <dbReference type="NCBI Taxonomy" id="574561"/>
    <lineage>
        <taxon>Bacteria</taxon>
        <taxon>Pseudomonadati</taxon>
        <taxon>Pseudomonadota</taxon>
        <taxon>Alphaproteobacteria</taxon>
        <taxon>Hyphomicrobiales</taxon>
        <taxon>Rhizobiaceae</taxon>
        <taxon>Rhizobium/Agrobacterium group</taxon>
        <taxon>Rhizobium</taxon>
    </lineage>
</organism>
<dbReference type="InterPro" id="IPR011059">
    <property type="entry name" value="Metal-dep_hydrolase_composite"/>
</dbReference>
<dbReference type="SUPFAM" id="SSF51338">
    <property type="entry name" value="Composite domain of metallo-dependent hydrolases"/>
    <property type="match status" value="1"/>
</dbReference>
<evidence type="ECO:0000313" key="3">
    <source>
        <dbReference type="EMBL" id="RSB75764.1"/>
    </source>
</evidence>
<evidence type="ECO:0000313" key="4">
    <source>
        <dbReference type="Proteomes" id="UP000277279"/>
    </source>
</evidence>
<dbReference type="CDD" id="cd01300">
    <property type="entry name" value="YtcJ_like"/>
    <property type="match status" value="1"/>
</dbReference>
<proteinExistence type="predicted"/>
<gene>
    <name evidence="3" type="ORF">EFD55_18215</name>
    <name evidence="2" type="ORF">FHS26_003636</name>
</gene>
<evidence type="ECO:0000313" key="2">
    <source>
        <dbReference type="EMBL" id="MBB3135889.1"/>
    </source>
</evidence>
<dbReference type="Gene3D" id="3.10.310.70">
    <property type="match status" value="1"/>
</dbReference>
<dbReference type="InterPro" id="IPR032466">
    <property type="entry name" value="Metal_Hydrolase"/>
</dbReference>
<keyword evidence="3" id="KW-0378">Hydrolase</keyword>
<dbReference type="Gene3D" id="3.20.20.140">
    <property type="entry name" value="Metal-dependent hydrolases"/>
    <property type="match status" value="1"/>
</dbReference>
<dbReference type="InterPro" id="IPR033932">
    <property type="entry name" value="YtcJ-like"/>
</dbReference>
<dbReference type="EMBL" id="JACHXH010000012">
    <property type="protein sequence ID" value="MBB3135889.1"/>
    <property type="molecule type" value="Genomic_DNA"/>
</dbReference>
<accession>A0A427MX86</accession>
<protein>
    <submittedName>
        <fullName evidence="3">Amidohydrolase</fullName>
    </submittedName>
</protein>
<feature type="domain" description="Amidohydrolase 3" evidence="1">
    <location>
        <begin position="54"/>
        <end position="554"/>
    </location>
</feature>
<dbReference type="Pfam" id="PF07969">
    <property type="entry name" value="Amidohydro_3"/>
    <property type="match status" value="1"/>
</dbReference>
<dbReference type="Proteomes" id="UP000518315">
    <property type="component" value="Unassembled WGS sequence"/>
</dbReference>
<keyword evidence="5" id="KW-1185">Reference proteome</keyword>
<reference evidence="2 5" key="2">
    <citation type="submission" date="2020-08" db="EMBL/GenBank/DDBJ databases">
        <title>Genomic Encyclopedia of Type Strains, Phase III (KMG-III): the genomes of soil and plant-associated and newly described type strains.</title>
        <authorList>
            <person name="Whitman W."/>
        </authorList>
    </citation>
    <scope>NUCLEOTIDE SEQUENCE [LARGE SCALE GENOMIC DNA]</scope>
    <source>
        <strain evidence="2 5">CECT 4113</strain>
    </source>
</reference>
<dbReference type="SUPFAM" id="SSF51556">
    <property type="entry name" value="Metallo-dependent hydrolases"/>
    <property type="match status" value="1"/>
</dbReference>
<dbReference type="Proteomes" id="UP000277279">
    <property type="component" value="Unassembled WGS sequence"/>
</dbReference>
<name>A0A427MX86_9HYPH</name>
<evidence type="ECO:0000259" key="1">
    <source>
        <dbReference type="Pfam" id="PF07969"/>
    </source>
</evidence>
<dbReference type="OrthoDB" id="9811399at2"/>
<dbReference type="EMBL" id="RJJT01000012">
    <property type="protein sequence ID" value="RSB75764.1"/>
    <property type="molecule type" value="Genomic_DNA"/>
</dbReference>
<dbReference type="PANTHER" id="PTHR22642:SF2">
    <property type="entry name" value="PROTEIN LONG AFTER FAR-RED 3"/>
    <property type="match status" value="1"/>
</dbReference>
<dbReference type="GO" id="GO:0016810">
    <property type="term" value="F:hydrolase activity, acting on carbon-nitrogen (but not peptide) bonds"/>
    <property type="evidence" value="ECO:0007669"/>
    <property type="project" value="InterPro"/>
</dbReference>